<dbReference type="GO" id="GO:0016324">
    <property type="term" value="C:apical plasma membrane"/>
    <property type="evidence" value="ECO:0007669"/>
    <property type="project" value="TreeGrafter"/>
</dbReference>
<evidence type="ECO:0000256" key="2">
    <source>
        <dbReference type="ARBA" id="ARBA00022692"/>
    </source>
</evidence>
<evidence type="ECO:0008006" key="8">
    <source>
        <dbReference type="Google" id="ProtNLM"/>
    </source>
</evidence>
<protein>
    <recommendedName>
        <fullName evidence="8">Transmembrane protein 235</fullName>
    </recommendedName>
</protein>
<dbReference type="Proteomes" id="UP000823561">
    <property type="component" value="Chromosome 22"/>
</dbReference>
<keyword evidence="4 5" id="KW-0472">Membrane</keyword>
<name>A0AAV6FMT9_9TELE</name>
<sequence length="192" mass="21255">MKITFSFVVVSAGFAGILSFSFLALAIGSEYWYIIDDNRPNYTEDSHSGLWRTYEGDNVYSFTANTESYTDLENHMYNLHTVIAVLLPLSLVMLVFGGICGLVSSLAKSSSLLLGTASYILLSSLLTLSGVCLYISYSQQAWQETERRMGAEQMAQVHTSFGWSLGMAWLSFILEVLSSLLLFLASRMVGPH</sequence>
<dbReference type="Pfam" id="PF13903">
    <property type="entry name" value="Claudin_2"/>
    <property type="match status" value="1"/>
</dbReference>
<evidence type="ECO:0000256" key="1">
    <source>
        <dbReference type="ARBA" id="ARBA00004141"/>
    </source>
</evidence>
<dbReference type="InterPro" id="IPR004031">
    <property type="entry name" value="PMP22/EMP/MP20/Claudin"/>
</dbReference>
<evidence type="ECO:0000313" key="6">
    <source>
        <dbReference type="EMBL" id="KAG5262400.1"/>
    </source>
</evidence>
<feature type="transmembrane region" description="Helical" evidence="5">
    <location>
        <begin position="161"/>
        <end position="185"/>
    </location>
</feature>
<proteinExistence type="predicted"/>
<accession>A0AAV6FMT9</accession>
<evidence type="ECO:0000256" key="3">
    <source>
        <dbReference type="ARBA" id="ARBA00022989"/>
    </source>
</evidence>
<feature type="transmembrane region" description="Helical" evidence="5">
    <location>
        <begin position="119"/>
        <end position="137"/>
    </location>
</feature>
<evidence type="ECO:0000256" key="5">
    <source>
        <dbReference type="SAM" id="Phobius"/>
    </source>
</evidence>
<keyword evidence="2 5" id="KW-0812">Transmembrane</keyword>
<reference evidence="6" key="1">
    <citation type="submission" date="2020-10" db="EMBL/GenBank/DDBJ databases">
        <title>Chromosome-scale genome assembly of the Allis shad, Alosa alosa.</title>
        <authorList>
            <person name="Margot Z."/>
            <person name="Christophe K."/>
            <person name="Cabau C."/>
            <person name="Louis A."/>
            <person name="Berthelot C."/>
            <person name="Parey E."/>
            <person name="Roest Crollius H."/>
            <person name="Montfort J."/>
            <person name="Robinson-Rechavi M."/>
            <person name="Bucao C."/>
            <person name="Bouchez O."/>
            <person name="Gislard M."/>
            <person name="Lluch J."/>
            <person name="Milhes M."/>
            <person name="Lampietro C."/>
            <person name="Lopez Roques C."/>
            <person name="Donnadieu C."/>
            <person name="Braasch I."/>
            <person name="Desvignes T."/>
            <person name="Postlethwait J."/>
            <person name="Bobe J."/>
            <person name="Guiguen Y."/>
        </authorList>
    </citation>
    <scope>NUCLEOTIDE SEQUENCE</scope>
    <source>
        <strain evidence="6">M-15738</strain>
        <tissue evidence="6">Blood</tissue>
    </source>
</reference>
<evidence type="ECO:0000313" key="7">
    <source>
        <dbReference type="Proteomes" id="UP000823561"/>
    </source>
</evidence>
<keyword evidence="3 5" id="KW-1133">Transmembrane helix</keyword>
<dbReference type="InterPro" id="IPR039951">
    <property type="entry name" value="TMEM114/TMEM235"/>
</dbReference>
<gene>
    <name evidence="6" type="ORF">AALO_G00274740</name>
</gene>
<dbReference type="AlphaFoldDB" id="A0AAV6FMT9"/>
<comment type="subcellular location">
    <subcellularLocation>
        <location evidence="1">Membrane</location>
        <topology evidence="1">Multi-pass membrane protein</topology>
    </subcellularLocation>
</comment>
<dbReference type="Gene3D" id="1.20.140.150">
    <property type="match status" value="1"/>
</dbReference>
<organism evidence="6 7">
    <name type="scientific">Alosa alosa</name>
    <name type="common">allis shad</name>
    <dbReference type="NCBI Taxonomy" id="278164"/>
    <lineage>
        <taxon>Eukaryota</taxon>
        <taxon>Metazoa</taxon>
        <taxon>Chordata</taxon>
        <taxon>Craniata</taxon>
        <taxon>Vertebrata</taxon>
        <taxon>Euteleostomi</taxon>
        <taxon>Actinopterygii</taxon>
        <taxon>Neopterygii</taxon>
        <taxon>Teleostei</taxon>
        <taxon>Clupei</taxon>
        <taxon>Clupeiformes</taxon>
        <taxon>Clupeoidei</taxon>
        <taxon>Clupeidae</taxon>
        <taxon>Alosa</taxon>
    </lineage>
</organism>
<keyword evidence="7" id="KW-1185">Reference proteome</keyword>
<evidence type="ECO:0000256" key="4">
    <source>
        <dbReference type="ARBA" id="ARBA00023136"/>
    </source>
</evidence>
<feature type="transmembrane region" description="Helical" evidence="5">
    <location>
        <begin position="82"/>
        <end position="107"/>
    </location>
</feature>
<dbReference type="PANTHER" id="PTHR20516:SF1">
    <property type="entry name" value="TRANSMEMBRANE PROTEIN 235"/>
    <property type="match status" value="1"/>
</dbReference>
<comment type="caution">
    <text evidence="6">The sequence shown here is derived from an EMBL/GenBank/DDBJ whole genome shotgun (WGS) entry which is preliminary data.</text>
</comment>
<dbReference type="PANTHER" id="PTHR20516">
    <property type="entry name" value="TRANSMEMBRANE PROTEIN 114/235 FAMILY MEMBER"/>
    <property type="match status" value="1"/>
</dbReference>
<dbReference type="EMBL" id="JADWDJ010000022">
    <property type="protein sequence ID" value="KAG5262400.1"/>
    <property type="molecule type" value="Genomic_DNA"/>
</dbReference>